<accession>A0A1D6J0P2</accession>
<dbReference type="GO" id="GO:0030246">
    <property type="term" value="F:carbohydrate binding"/>
    <property type="evidence" value="ECO:0007669"/>
    <property type="project" value="UniProtKB-KW"/>
</dbReference>
<proteinExistence type="predicted"/>
<dbReference type="EMBL" id="CM000786">
    <property type="protein sequence ID" value="AQK41631.1"/>
    <property type="molecule type" value="Genomic_DNA"/>
</dbReference>
<reference evidence="1" key="1">
    <citation type="submission" date="2015-12" db="EMBL/GenBank/DDBJ databases">
        <title>Update maize B73 reference genome by single molecule sequencing technologies.</title>
        <authorList>
            <consortium name="Maize Genome Sequencing Project"/>
            <person name="Ware D."/>
        </authorList>
    </citation>
    <scope>NUCLEOTIDE SEQUENCE</scope>
    <source>
        <tissue evidence="1">Seedling</tissue>
    </source>
</reference>
<organism evidence="1">
    <name type="scientific">Zea mays</name>
    <name type="common">Maize</name>
    <dbReference type="NCBI Taxonomy" id="4577"/>
    <lineage>
        <taxon>Eukaryota</taxon>
        <taxon>Viridiplantae</taxon>
        <taxon>Streptophyta</taxon>
        <taxon>Embryophyta</taxon>
        <taxon>Tracheophyta</taxon>
        <taxon>Spermatophyta</taxon>
        <taxon>Magnoliopsida</taxon>
        <taxon>Liliopsida</taxon>
        <taxon>Poales</taxon>
        <taxon>Poaceae</taxon>
        <taxon>PACMAD clade</taxon>
        <taxon>Panicoideae</taxon>
        <taxon>Andropogonodae</taxon>
        <taxon>Andropogoneae</taxon>
        <taxon>Tripsacinae</taxon>
        <taxon>Zea</taxon>
    </lineage>
</organism>
<evidence type="ECO:0000313" key="1">
    <source>
        <dbReference type="EMBL" id="AQK41631.1"/>
    </source>
</evidence>
<name>A0A1D6J0P2_MAIZE</name>
<gene>
    <name evidence="1" type="ORF">ZEAMMB73_Zm00001d024621</name>
</gene>
<sequence length="112" mass="11940">MCTFPDDLCGPAPYAAVGSPIPVRVHACCSVHLSSGWLASSSGTAASVQIGSEYLSIRQYSFVVRSSSVTCVVSAVDDDHRQRWPAARALAWITCTPPQAPHQPINNIESLN</sequence>
<protein>
    <submittedName>
        <fullName evidence="1">Phloem-specific lectin</fullName>
    </submittedName>
</protein>
<keyword evidence="1" id="KW-0430">Lectin</keyword>
<dbReference type="AlphaFoldDB" id="A0A1D6J0P2"/>